<name>A0A822V4M5_AGRTU</name>
<dbReference type="AlphaFoldDB" id="A0A822V4M5"/>
<evidence type="ECO:0000313" key="3">
    <source>
        <dbReference type="Proteomes" id="UP000192074"/>
    </source>
</evidence>
<evidence type="ECO:0000256" key="1">
    <source>
        <dbReference type="SAM" id="MobiDB-lite"/>
    </source>
</evidence>
<organism evidence="2 3">
    <name type="scientific">Agrobacterium tumefaciens str. B6</name>
    <dbReference type="NCBI Taxonomy" id="1183423"/>
    <lineage>
        <taxon>Bacteria</taxon>
        <taxon>Pseudomonadati</taxon>
        <taxon>Pseudomonadota</taxon>
        <taxon>Alphaproteobacteria</taxon>
        <taxon>Hyphomicrobiales</taxon>
        <taxon>Rhizobiaceae</taxon>
        <taxon>Rhizobium/Agrobacterium group</taxon>
        <taxon>Agrobacterium</taxon>
        <taxon>Agrobacterium tumefaciens complex</taxon>
    </lineage>
</organism>
<evidence type="ECO:0000313" key="2">
    <source>
        <dbReference type="EMBL" id="CVI23718.1"/>
    </source>
</evidence>
<comment type="caution">
    <text evidence="2">The sequence shown here is derived from an EMBL/GenBank/DDBJ whole genome shotgun (WGS) entry which is preliminary data.</text>
</comment>
<proteinExistence type="predicted"/>
<feature type="compositionally biased region" description="Polar residues" evidence="1">
    <location>
        <begin position="27"/>
        <end position="41"/>
    </location>
</feature>
<reference evidence="2 3" key="1">
    <citation type="submission" date="2016-01" db="EMBL/GenBank/DDBJ databases">
        <authorList>
            <person name="Regsiter A."/>
            <person name="william w."/>
        </authorList>
    </citation>
    <scope>NUCLEOTIDE SEQUENCE [LARGE SCALE GENOMIC DNA]</scope>
    <source>
        <strain evidence="2 3">B6</strain>
    </source>
</reference>
<protein>
    <submittedName>
        <fullName evidence="2">Uncharacterized protein</fullName>
    </submittedName>
</protein>
<gene>
    <name evidence="2" type="ORF">AGR4A_Lc60125</name>
</gene>
<accession>A0A822V4M5</accession>
<dbReference type="Proteomes" id="UP000192074">
    <property type="component" value="Unassembled WGS sequence"/>
</dbReference>
<feature type="region of interest" description="Disordered" evidence="1">
    <location>
        <begin position="25"/>
        <end position="56"/>
    </location>
</feature>
<sequence length="56" mass="5991">MRSHETKSSIFNEPGISVSIVRDVDQNAHQTAPNGNVSDANLSAMAGLPMKEPSPR</sequence>
<dbReference type="EMBL" id="FCNL01000036">
    <property type="protein sequence ID" value="CVI23718.1"/>
    <property type="molecule type" value="Genomic_DNA"/>
</dbReference>